<dbReference type="AlphaFoldDB" id="A0A5B2TXB9"/>
<protein>
    <submittedName>
        <fullName evidence="1">Uncharacterized protein</fullName>
    </submittedName>
</protein>
<dbReference type="RefSeq" id="WP_154916900.1">
    <property type="nucleotide sequence ID" value="NZ_VUOE01000001.1"/>
</dbReference>
<evidence type="ECO:0000313" key="2">
    <source>
        <dbReference type="Proteomes" id="UP000323188"/>
    </source>
</evidence>
<name>A0A5B2TXB9_9FLAO</name>
<sequence length="183" mass="21913">MKRGKRGKYIWETKDIVFLKMNYKQMTNQELADALGIKMNRCRKKIYELGLQRYRMEYWTKEQVQFLLDNFKELGGVELAEILQENNPKKKGWHKNHINKKMAQLGLKRTPEDYQKIIERNIKNGRHTGAKSWPSRRRNKKWESYNDFAKELGYKNLAEAFFALGRETFKQKYDEANEIGQVA</sequence>
<dbReference type="Proteomes" id="UP000323188">
    <property type="component" value="Unassembled WGS sequence"/>
</dbReference>
<accession>A0A5B2TXB9</accession>
<gene>
    <name evidence="1" type="ORF">F0361_01270</name>
</gene>
<comment type="caution">
    <text evidence="1">The sequence shown here is derived from an EMBL/GenBank/DDBJ whole genome shotgun (WGS) entry which is preliminary data.</text>
</comment>
<reference evidence="1 2" key="1">
    <citation type="submission" date="2019-09" db="EMBL/GenBank/DDBJ databases">
        <authorList>
            <person name="Khan S.A."/>
            <person name="Jeon C.O."/>
            <person name="Chun B.H."/>
            <person name="Jeong S.E."/>
        </authorList>
    </citation>
    <scope>NUCLEOTIDE SEQUENCE [LARGE SCALE GENOMIC DNA]</scope>
    <source>
        <strain evidence="1 2">KCTC 42508</strain>
    </source>
</reference>
<dbReference type="EMBL" id="VUOE01000001">
    <property type="protein sequence ID" value="KAA2218280.1"/>
    <property type="molecule type" value="Genomic_DNA"/>
</dbReference>
<organism evidence="1 2">
    <name type="scientific">Maribacter flavus</name>
    <dbReference type="NCBI Taxonomy" id="1658664"/>
    <lineage>
        <taxon>Bacteria</taxon>
        <taxon>Pseudomonadati</taxon>
        <taxon>Bacteroidota</taxon>
        <taxon>Flavobacteriia</taxon>
        <taxon>Flavobacteriales</taxon>
        <taxon>Flavobacteriaceae</taxon>
        <taxon>Maribacter</taxon>
    </lineage>
</organism>
<proteinExistence type="predicted"/>
<evidence type="ECO:0000313" key="1">
    <source>
        <dbReference type="EMBL" id="KAA2218280.1"/>
    </source>
</evidence>